<organism evidence="2 3">
    <name type="scientific">Synaphobranchus kaupii</name>
    <name type="common">Kaup's arrowtooth eel</name>
    <dbReference type="NCBI Taxonomy" id="118154"/>
    <lineage>
        <taxon>Eukaryota</taxon>
        <taxon>Metazoa</taxon>
        <taxon>Chordata</taxon>
        <taxon>Craniata</taxon>
        <taxon>Vertebrata</taxon>
        <taxon>Euteleostomi</taxon>
        <taxon>Actinopterygii</taxon>
        <taxon>Neopterygii</taxon>
        <taxon>Teleostei</taxon>
        <taxon>Anguilliformes</taxon>
        <taxon>Synaphobranchidae</taxon>
        <taxon>Synaphobranchus</taxon>
    </lineage>
</organism>
<feature type="compositionally biased region" description="Polar residues" evidence="1">
    <location>
        <begin position="154"/>
        <end position="169"/>
    </location>
</feature>
<evidence type="ECO:0000313" key="3">
    <source>
        <dbReference type="Proteomes" id="UP001152622"/>
    </source>
</evidence>
<sequence length="191" mass="20390">MAAEWRIGLCGDGGGEDRTVLTLSVIYCTSPSLYTSGSPSELDTRLVSPAAAEFPQGARSPDPSPGAPAFHAAIRTPVDTTASQKAATDGKSDAFEFPRDARVFSGVPRGSGGRARLRSQGQRRESAGARQLRSLRWEAECGFESNDRLRGSPFRNNSHVNGQAKSGENSGEEPYRDSPLPRNRAAPSVEL</sequence>
<feature type="region of interest" description="Disordered" evidence="1">
    <location>
        <begin position="52"/>
        <end position="130"/>
    </location>
</feature>
<dbReference type="AlphaFoldDB" id="A0A9Q1J556"/>
<proteinExistence type="predicted"/>
<keyword evidence="3" id="KW-1185">Reference proteome</keyword>
<gene>
    <name evidence="2" type="ORF">SKAU_G00099880</name>
</gene>
<dbReference type="Proteomes" id="UP001152622">
    <property type="component" value="Chromosome 3"/>
</dbReference>
<evidence type="ECO:0000256" key="1">
    <source>
        <dbReference type="SAM" id="MobiDB-lite"/>
    </source>
</evidence>
<evidence type="ECO:0000313" key="2">
    <source>
        <dbReference type="EMBL" id="KAJ8369960.1"/>
    </source>
</evidence>
<accession>A0A9Q1J556</accession>
<dbReference type="EMBL" id="JAINUF010000003">
    <property type="protein sequence ID" value="KAJ8369960.1"/>
    <property type="molecule type" value="Genomic_DNA"/>
</dbReference>
<comment type="caution">
    <text evidence="2">The sequence shown here is derived from an EMBL/GenBank/DDBJ whole genome shotgun (WGS) entry which is preliminary data.</text>
</comment>
<protein>
    <submittedName>
        <fullName evidence="2">Uncharacterized protein</fullName>
    </submittedName>
</protein>
<name>A0A9Q1J556_SYNKA</name>
<feature type="region of interest" description="Disordered" evidence="1">
    <location>
        <begin position="145"/>
        <end position="191"/>
    </location>
</feature>
<reference evidence="2" key="1">
    <citation type="journal article" date="2023" name="Science">
        <title>Genome structures resolve the early diversification of teleost fishes.</title>
        <authorList>
            <person name="Parey E."/>
            <person name="Louis A."/>
            <person name="Montfort J."/>
            <person name="Bouchez O."/>
            <person name="Roques C."/>
            <person name="Iampietro C."/>
            <person name="Lluch J."/>
            <person name="Castinel A."/>
            <person name="Donnadieu C."/>
            <person name="Desvignes T."/>
            <person name="Floi Bucao C."/>
            <person name="Jouanno E."/>
            <person name="Wen M."/>
            <person name="Mejri S."/>
            <person name="Dirks R."/>
            <person name="Jansen H."/>
            <person name="Henkel C."/>
            <person name="Chen W.J."/>
            <person name="Zahm M."/>
            <person name="Cabau C."/>
            <person name="Klopp C."/>
            <person name="Thompson A.W."/>
            <person name="Robinson-Rechavi M."/>
            <person name="Braasch I."/>
            <person name="Lecointre G."/>
            <person name="Bobe J."/>
            <person name="Postlethwait J.H."/>
            <person name="Berthelot C."/>
            <person name="Roest Crollius H."/>
            <person name="Guiguen Y."/>
        </authorList>
    </citation>
    <scope>NUCLEOTIDE SEQUENCE</scope>
    <source>
        <strain evidence="2">WJC10195</strain>
    </source>
</reference>
<feature type="compositionally biased region" description="Basic and acidic residues" evidence="1">
    <location>
        <begin position="88"/>
        <end position="102"/>
    </location>
</feature>